<evidence type="ECO:0000256" key="1">
    <source>
        <dbReference type="SAM" id="Coils"/>
    </source>
</evidence>
<evidence type="ECO:0000313" key="3">
    <source>
        <dbReference type="EMBL" id="MBK1632411.1"/>
    </source>
</evidence>
<comment type="caution">
    <text evidence="3">The sequence shown here is derived from an EMBL/GenBank/DDBJ whole genome shotgun (WGS) entry which is preliminary data.</text>
</comment>
<feature type="domain" description="DNA-binding protein H-NS-like C-terminal" evidence="2">
    <location>
        <begin position="82"/>
        <end position="123"/>
    </location>
</feature>
<evidence type="ECO:0000313" key="4">
    <source>
        <dbReference type="Proteomes" id="UP000748752"/>
    </source>
</evidence>
<feature type="coiled-coil region" evidence="1">
    <location>
        <begin position="1"/>
        <end position="28"/>
    </location>
</feature>
<proteinExistence type="predicted"/>
<keyword evidence="1" id="KW-0175">Coiled coil</keyword>
<protein>
    <submittedName>
        <fullName evidence="3">H-NS histone family protein</fullName>
    </submittedName>
</protein>
<name>A0ABS1CM42_9GAMM</name>
<organism evidence="3 4">
    <name type="scientific">Thiohalocapsa halophila</name>
    <dbReference type="NCBI Taxonomy" id="69359"/>
    <lineage>
        <taxon>Bacteria</taxon>
        <taxon>Pseudomonadati</taxon>
        <taxon>Pseudomonadota</taxon>
        <taxon>Gammaproteobacteria</taxon>
        <taxon>Chromatiales</taxon>
        <taxon>Chromatiaceae</taxon>
        <taxon>Thiohalocapsa</taxon>
    </lineage>
</organism>
<dbReference type="RefSeq" id="WP_200239945.1">
    <property type="nucleotide sequence ID" value="NZ_NRRV01000047.1"/>
</dbReference>
<dbReference type="EMBL" id="NRRV01000047">
    <property type="protein sequence ID" value="MBK1632411.1"/>
    <property type="molecule type" value="Genomic_DNA"/>
</dbReference>
<dbReference type="Proteomes" id="UP000748752">
    <property type="component" value="Unassembled WGS sequence"/>
</dbReference>
<gene>
    <name evidence="3" type="ORF">CKO31_17030</name>
</gene>
<evidence type="ECO:0000259" key="2">
    <source>
        <dbReference type="Pfam" id="PF00816"/>
    </source>
</evidence>
<keyword evidence="4" id="KW-1185">Reference proteome</keyword>
<dbReference type="InterPro" id="IPR027444">
    <property type="entry name" value="H-NS_C_dom"/>
</dbReference>
<dbReference type="Pfam" id="PF00816">
    <property type="entry name" value="Histone_HNS"/>
    <property type="match status" value="1"/>
</dbReference>
<reference evidence="3 4" key="1">
    <citation type="journal article" date="2020" name="Microorganisms">
        <title>Osmotic Adaptation and Compatible Solute Biosynthesis of Phototrophic Bacteria as Revealed from Genome Analyses.</title>
        <authorList>
            <person name="Imhoff J.F."/>
            <person name="Rahn T."/>
            <person name="Kunzel S."/>
            <person name="Keller A."/>
            <person name="Neulinger S.C."/>
        </authorList>
    </citation>
    <scope>NUCLEOTIDE SEQUENCE [LARGE SCALE GENOMIC DNA]</scope>
    <source>
        <strain evidence="3 4">DSM 6210</strain>
    </source>
</reference>
<sequence length="132" mass="15366">MEYKNLSVDELQAQLQQVEQNKVDLEKALYQRWHEAKAELAHEIREMIDSRGYDTEEILELVAPKRKRAGGGAKKGNRSYTRYVDPENPSNVYVRGVLPKWMKEKMTAQGYDPSVKDDREAFKANYLQAMKD</sequence>
<accession>A0ABS1CM42</accession>